<feature type="non-terminal residue" evidence="2">
    <location>
        <position position="88"/>
    </location>
</feature>
<feature type="region of interest" description="Disordered" evidence="1">
    <location>
        <begin position="20"/>
        <end position="39"/>
    </location>
</feature>
<evidence type="ECO:0000313" key="3">
    <source>
        <dbReference type="Proteomes" id="UP000789759"/>
    </source>
</evidence>
<dbReference type="AlphaFoldDB" id="A0A9N9JP73"/>
<reference evidence="2" key="1">
    <citation type="submission" date="2021-06" db="EMBL/GenBank/DDBJ databases">
        <authorList>
            <person name="Kallberg Y."/>
            <person name="Tangrot J."/>
            <person name="Rosling A."/>
        </authorList>
    </citation>
    <scope>NUCLEOTIDE SEQUENCE</scope>
    <source>
        <strain evidence="2">FL966</strain>
    </source>
</reference>
<accession>A0A9N9JP73</accession>
<comment type="caution">
    <text evidence="2">The sequence shown here is derived from an EMBL/GenBank/DDBJ whole genome shotgun (WGS) entry which is preliminary data.</text>
</comment>
<dbReference type="EMBL" id="CAJVQA010026009">
    <property type="protein sequence ID" value="CAG8787755.1"/>
    <property type="molecule type" value="Genomic_DNA"/>
</dbReference>
<feature type="compositionally biased region" description="Acidic residues" evidence="1">
    <location>
        <begin position="28"/>
        <end position="39"/>
    </location>
</feature>
<organism evidence="2 3">
    <name type="scientific">Cetraspora pellucida</name>
    <dbReference type="NCBI Taxonomy" id="1433469"/>
    <lineage>
        <taxon>Eukaryota</taxon>
        <taxon>Fungi</taxon>
        <taxon>Fungi incertae sedis</taxon>
        <taxon>Mucoromycota</taxon>
        <taxon>Glomeromycotina</taxon>
        <taxon>Glomeromycetes</taxon>
        <taxon>Diversisporales</taxon>
        <taxon>Gigasporaceae</taxon>
        <taxon>Cetraspora</taxon>
    </lineage>
</organism>
<name>A0A9N9JP73_9GLOM</name>
<sequence length="88" mass="10095">CIRYAINKYYELNPYLIQEESQANNEQSDNEFEEFDNEEFDPNQISIYRATSIAESTGATEAFENLLVRSASSISTGSNIKRKKTKTE</sequence>
<gene>
    <name evidence="2" type="ORF">CPELLU_LOCUS16806</name>
</gene>
<keyword evidence="3" id="KW-1185">Reference proteome</keyword>
<evidence type="ECO:0000313" key="2">
    <source>
        <dbReference type="EMBL" id="CAG8787755.1"/>
    </source>
</evidence>
<protein>
    <submittedName>
        <fullName evidence="2">3341_t:CDS:1</fullName>
    </submittedName>
</protein>
<dbReference type="Proteomes" id="UP000789759">
    <property type="component" value="Unassembled WGS sequence"/>
</dbReference>
<proteinExistence type="predicted"/>
<evidence type="ECO:0000256" key="1">
    <source>
        <dbReference type="SAM" id="MobiDB-lite"/>
    </source>
</evidence>
<feature type="non-terminal residue" evidence="2">
    <location>
        <position position="1"/>
    </location>
</feature>